<accession>A0A6N2S2C7</accession>
<dbReference type="RefSeq" id="WP_102722441.1">
    <property type="nucleotide sequence ID" value="NZ_CACRSS010000002.1"/>
</dbReference>
<proteinExistence type="predicted"/>
<reference evidence="1" key="1">
    <citation type="submission" date="2019-11" db="EMBL/GenBank/DDBJ databases">
        <authorList>
            <person name="Feng L."/>
        </authorList>
    </citation>
    <scope>NUCLEOTIDE SEQUENCE</scope>
    <source>
        <strain evidence="1">AMuciniphilaLFYP55</strain>
    </source>
</reference>
<dbReference type="GeneID" id="84023309"/>
<dbReference type="OrthoDB" id="2011690at2"/>
<sequence length="380" mass="42356">MDKITSINGILLTAHNDFYEHEKNNSVHITEDERTAWNSKAEASEVNSKVSTETFDAHKADASVHITEEERNRWNTAPHLDESGNMTLAGSLTTAGTYNANGGINIPVDPVTETDAARKHEVRVLNEISNGAARNYFNFSTPPFGKLLSPFSWLATYWPKPATENGWVDFNFRCAPFGQESDRGGSYTAVTGVFLPLTTGLGYQRMFQVVAGGLLNVTLNEEWSGPDDYPFSSPTEGVSMWWDVYFGDQLADQDNKIPARGRLCRFNHNTKQVELLSKTALLPDNFRLRGIAIGWGNDGNGGIWVVGTNEKTAGRLEAYRICENTWLTSSYHNCVNMQNIRLLCDREALEVGVEPLKTYTGLYGEKSVVAEWCEMMEVKS</sequence>
<gene>
    <name evidence="1" type="ORF">AMLFYP55_01939</name>
</gene>
<organism evidence="1">
    <name type="scientific">Akkermansia muciniphila</name>
    <dbReference type="NCBI Taxonomy" id="239935"/>
    <lineage>
        <taxon>Bacteria</taxon>
        <taxon>Pseudomonadati</taxon>
        <taxon>Verrucomicrobiota</taxon>
        <taxon>Verrucomicrobiia</taxon>
        <taxon>Verrucomicrobiales</taxon>
        <taxon>Akkermansiaceae</taxon>
        <taxon>Akkermansia</taxon>
    </lineage>
</organism>
<name>A0A6N2S2C7_9BACT</name>
<evidence type="ECO:0000313" key="1">
    <source>
        <dbReference type="EMBL" id="VYS87342.1"/>
    </source>
</evidence>
<dbReference type="AlphaFoldDB" id="A0A6N2S2C7"/>
<dbReference type="EMBL" id="CACRSS010000002">
    <property type="protein sequence ID" value="VYS87342.1"/>
    <property type="molecule type" value="Genomic_DNA"/>
</dbReference>
<protein>
    <submittedName>
        <fullName evidence="1">Uncharacterized protein</fullName>
    </submittedName>
</protein>